<reference evidence="1" key="1">
    <citation type="submission" date="2020-06" db="EMBL/GenBank/DDBJ databases">
        <title>Unique genomic features of the anaerobic methanotrophic archaea.</title>
        <authorList>
            <person name="Chadwick G.L."/>
            <person name="Skennerton C.T."/>
            <person name="Laso-Perez R."/>
            <person name="Leu A.O."/>
            <person name="Speth D.R."/>
            <person name="Yu H."/>
            <person name="Morgan-Lang C."/>
            <person name="Hatzenpichler R."/>
            <person name="Goudeau D."/>
            <person name="Malmstrom R."/>
            <person name="Brazelton W.J."/>
            <person name="Woyke T."/>
            <person name="Hallam S.J."/>
            <person name="Tyson G.W."/>
            <person name="Wegener G."/>
            <person name="Boetius A."/>
            <person name="Orphan V."/>
        </authorList>
    </citation>
    <scope>NUCLEOTIDE SEQUENCE</scope>
</reference>
<dbReference type="InterPro" id="IPR038573">
    <property type="entry name" value="BrnT_sf"/>
</dbReference>
<sequence length="94" mass="11152">MKVTELIWLDAVIEKIESKHHCLPTEMEEVFASKPKIKKMRKGHFCGEDVYRVLGQTEAGRYLIVFFIHKRTNRALILSARDMDERERKSYARK</sequence>
<evidence type="ECO:0008006" key="2">
    <source>
        <dbReference type="Google" id="ProtNLM"/>
    </source>
</evidence>
<proteinExistence type="predicted"/>
<gene>
    <name evidence="1" type="ORF">FMEMAFBA_00035</name>
</gene>
<organism evidence="1">
    <name type="scientific">Candidatus Methanogaster sp. ANME-2c ERB4</name>
    <dbReference type="NCBI Taxonomy" id="2759911"/>
    <lineage>
        <taxon>Archaea</taxon>
        <taxon>Methanobacteriati</taxon>
        <taxon>Methanobacteriota</taxon>
        <taxon>Stenosarchaea group</taxon>
        <taxon>Methanomicrobia</taxon>
        <taxon>Methanosarcinales</taxon>
        <taxon>ANME-2 cluster</taxon>
        <taxon>Candidatus Methanogasteraceae</taxon>
        <taxon>Candidatus Methanogaster</taxon>
    </lineage>
</organism>
<accession>A0A7G9YIE3</accession>
<evidence type="ECO:0000313" key="1">
    <source>
        <dbReference type="EMBL" id="QNO47777.1"/>
    </source>
</evidence>
<name>A0A7G9YIE3_9EURY</name>
<dbReference type="Gene3D" id="3.10.450.530">
    <property type="entry name" value="Ribonuclease toxin, BrnT, of type II toxin-antitoxin system"/>
    <property type="match status" value="1"/>
</dbReference>
<protein>
    <recommendedName>
        <fullName evidence="2">BrnT family toxin</fullName>
    </recommendedName>
</protein>
<dbReference type="EMBL" id="MT631274">
    <property type="protein sequence ID" value="QNO47777.1"/>
    <property type="molecule type" value="Genomic_DNA"/>
</dbReference>
<dbReference type="AlphaFoldDB" id="A0A7G9YIE3"/>